<protein>
    <recommendedName>
        <fullName evidence="4">SREBP regulating gene protein</fullName>
    </recommendedName>
</protein>
<evidence type="ECO:0000256" key="2">
    <source>
        <dbReference type="SAM" id="SignalP"/>
    </source>
</evidence>
<name>A0A7R9WUZ5_9STRA</name>
<proteinExistence type="predicted"/>
<dbReference type="AlphaFoldDB" id="A0A7R9WUZ5"/>
<reference evidence="3" key="1">
    <citation type="submission" date="2021-01" db="EMBL/GenBank/DDBJ databases">
        <authorList>
            <person name="Corre E."/>
            <person name="Pelletier E."/>
            <person name="Niang G."/>
            <person name="Scheremetjew M."/>
            <person name="Finn R."/>
            <person name="Kale V."/>
            <person name="Holt S."/>
            <person name="Cochrane G."/>
            <person name="Meng A."/>
            <person name="Brown T."/>
            <person name="Cohen L."/>
        </authorList>
    </citation>
    <scope>NUCLEOTIDE SEQUENCE</scope>
    <source>
        <strain evidence="3">CCMP3328</strain>
    </source>
</reference>
<feature type="compositionally biased region" description="Polar residues" evidence="1">
    <location>
        <begin position="52"/>
        <end position="61"/>
    </location>
</feature>
<sequence length="159" mass="16831">MLQSRRITPWQLLLACAIFMVTANAAGTRRIRGASSAARPSEATEVVHRSLQDQPAQKTSLASQEGFGGAGASAGIAKGAPDGGFLRDSFGGGLILLPFCPYPGYQHRIPQIDALGLTPCEVNSDCEADDCCLYPDCHCAPRAELQEFTAAPYGQCTLE</sequence>
<feature type="chain" id="PRO_5030807995" description="SREBP regulating gene protein" evidence="2">
    <location>
        <begin position="26"/>
        <end position="159"/>
    </location>
</feature>
<evidence type="ECO:0000256" key="1">
    <source>
        <dbReference type="SAM" id="MobiDB-lite"/>
    </source>
</evidence>
<accession>A0A7R9WUZ5</accession>
<feature type="signal peptide" evidence="2">
    <location>
        <begin position="1"/>
        <end position="25"/>
    </location>
</feature>
<gene>
    <name evidence="3" type="ORF">CAUS1442_LOCUS6428</name>
</gene>
<evidence type="ECO:0008006" key="4">
    <source>
        <dbReference type="Google" id="ProtNLM"/>
    </source>
</evidence>
<keyword evidence="2" id="KW-0732">Signal</keyword>
<dbReference type="EMBL" id="HBEF01010221">
    <property type="protein sequence ID" value="CAD8334323.1"/>
    <property type="molecule type" value="Transcribed_RNA"/>
</dbReference>
<evidence type="ECO:0000313" key="3">
    <source>
        <dbReference type="EMBL" id="CAD8334323.1"/>
    </source>
</evidence>
<organism evidence="3">
    <name type="scientific">Craspedostauros australis</name>
    <dbReference type="NCBI Taxonomy" id="1486917"/>
    <lineage>
        <taxon>Eukaryota</taxon>
        <taxon>Sar</taxon>
        <taxon>Stramenopiles</taxon>
        <taxon>Ochrophyta</taxon>
        <taxon>Bacillariophyta</taxon>
        <taxon>Bacillariophyceae</taxon>
        <taxon>Bacillariophycidae</taxon>
        <taxon>Naviculales</taxon>
        <taxon>Naviculaceae</taxon>
        <taxon>Craspedostauros</taxon>
    </lineage>
</organism>
<feature type="region of interest" description="Disordered" evidence="1">
    <location>
        <begin position="49"/>
        <end position="70"/>
    </location>
</feature>